<feature type="compositionally biased region" description="Acidic residues" evidence="6">
    <location>
        <begin position="969"/>
        <end position="987"/>
    </location>
</feature>
<feature type="domain" description="C2" evidence="8">
    <location>
        <begin position="179"/>
        <end position="297"/>
    </location>
</feature>
<feature type="region of interest" description="Disordered" evidence="6">
    <location>
        <begin position="1067"/>
        <end position="1207"/>
    </location>
</feature>
<gene>
    <name evidence="9" type="ORF">HAND1043_LOCUS18938</name>
    <name evidence="10" type="ORF">HAND1043_LOCUS18939</name>
</gene>
<keyword evidence="2 7" id="KW-0812">Transmembrane</keyword>
<dbReference type="Pfam" id="PF00168">
    <property type="entry name" value="C2"/>
    <property type="match status" value="2"/>
</dbReference>
<proteinExistence type="predicted"/>
<keyword evidence="5 7" id="KW-0472">Membrane</keyword>
<dbReference type="GO" id="GO:0007009">
    <property type="term" value="P:plasma membrane organization"/>
    <property type="evidence" value="ECO:0007669"/>
    <property type="project" value="TreeGrafter"/>
</dbReference>
<comment type="subcellular location">
    <subcellularLocation>
        <location evidence="1">Membrane</location>
        <topology evidence="1">Single-pass membrane protein</topology>
    </subcellularLocation>
</comment>
<sequence length="1787" mass="200726">MPSWEPIPGYTFLCQWFRDAQNSRDCSWNIITTVWETRGIKAFGGGGTNNMVIRVEHSGIREESKNFEKEINSIPNRVYKRQFTGQPYEFFASTVIISCWHKKLIGQTLIGQVQLGVMDIFLSPDHMIPMQWFPIVDPSGDLPSEPLGFLKLNCIINTLDEHGAVQRKAPDEVADWEISQKKILQIPRLNMRKVACHQYNLKVFVYQGFDLGTGDSMTADPVFKVSTPCGVVSTDVFPNSLKPGWNTMLQLPYYEPSFSDLIYCEVWDGNTKMLSHLLFSWKDLMINQKEYGVPRWLDMYERKFDFLKATTIPLVDQTGAAVLEQAGVPKVGLGGFEEPSVYCGRVLLSMEVEERSLKKEPSPASIALKPKDTSGMWSDAMQKMFFRFHCFYGQEFKTDFIKGSVQVEFQVGRKRVACRPVEKGDRGVYEIFEAVELELDLPFDDERDNPDGSGQPSKGRGWWHPLCFIQRLPDVIVKVYKVSGLSVVGDILRENARIDMGDREVLGMWRGSMQSVLGGGDLEMWMDNVFVGQDRSDNQTGQAPAPGMVDGVQSIMIAPGDTAPSPTKEAPWGKPGNEMSQTILNPYTGYQYVDLKSDSTCAVGPDDPAGMVGFSCKLWMPTREKCANGPPKGPPVLSPWKAWNVNRIPPPWSDMLKWSRFFSIRAHVYQAQGLPAKNGSGVASAFAELKFLNVPSVRTHTVYMTNNPTFDKTLVLNDIELFVLPREREVGADEYMVDAEDYTEVEDNRRMLSLAPAFEVQIHEETEGNTILLGRSYIKPSNLFTRKVNPTYIELFRGNPEIEEGHLLVSFQVIEATERIMKEPLVPLMPDKSMVKPDVKDTWTSPAPVKAVPMIDCKIQIQILGLRDLSSPYPMNLPIDTPQVEICCDDPKTACTTKSSSRPSGTNANFMECVEIDVRLPEEKLYAPFLDFYVYDHTTLGFLPEIAVFDKPPIVAYGSMETSQFYPSDAEDDDELDEDDDEMDEEAIERKKQKERKKKFFAMVGELKGKGEIGGKEAKMLEKLFVKRDEAVVRAFEQYVDAPDPEKFIERVEEFINKHDAIDDKVKKAKEEAAKKKKQAEEKAKKAKNATADKANKLKNAIPLVGSEDQGDGKAQTGDGSAAGGGVSGDVGPGKTQSSNNMHDTKGTAGLTTDDGSQSHRSMSRADSSVADAPDMDMMEAGDEQGDYEEADGKIGDADAIGGEDDELPDRKEIVDTADGKPNPEWLLLRAHRLYDCPLEESTEQVYGKTGAWEPRFADAFDEVPLYRGTIRNFKQLDAEVVGILKCKVKLFRLEDLAVAEARGDEQRYLDMAELKRGKEVPYAVPDVNENFPQQNVEIRIYLLKAFQMTPSQVVDGIAQSNNWVRLSLGSEDWDWRKYYDCVTSLNPHFYRCGKIQAKLPGAGRLHVQLMHEQDWGPANAVRDVVGGLGDSLTSTMIGETIVDLEDRWFCEEWKAKTVHKPRETRELTDPKNPGISVGKFMMIVDAVLKVDADDSPEKDVNIAGRQMPLEMRLIIWNLRNLSPKDGYTSNVKVTCQLLGWGRVKETDQDIGVKQTRNAMFNYRIKFKGIKYPSPDPTVPAKDFMMRIAVWHTSFPLPGPDVSIAEGILPLQPLFQECMQRNLGKTSADDMEIVDLEPDKPKDKEADEEGTKYPFRWYKLCHPGGPGCKVHKDFRPAGYDFVKNYQAEIQLTCQVMPRAKARAIPASLGFKSGPAKLVDPNRPPQPTNPIFNPEGCKQYIIYTCKEAINRKKPCCCCLCCIIIVVLIIVGYFYLAQIGILPPLNLFG</sequence>
<evidence type="ECO:0000256" key="5">
    <source>
        <dbReference type="ARBA" id="ARBA00023136"/>
    </source>
</evidence>
<keyword evidence="4 7" id="KW-1133">Transmembrane helix</keyword>
<feature type="compositionally biased region" description="Gly residues" evidence="6">
    <location>
        <begin position="1121"/>
        <end position="1132"/>
    </location>
</feature>
<evidence type="ECO:0000259" key="8">
    <source>
        <dbReference type="PROSITE" id="PS50004"/>
    </source>
</evidence>
<feature type="transmembrane region" description="Helical" evidence="7">
    <location>
        <begin position="1761"/>
        <end position="1786"/>
    </location>
</feature>
<dbReference type="Gene3D" id="2.60.40.150">
    <property type="entry name" value="C2 domain"/>
    <property type="match status" value="2"/>
</dbReference>
<dbReference type="InterPro" id="IPR000008">
    <property type="entry name" value="C2_dom"/>
</dbReference>
<dbReference type="SMART" id="SM00239">
    <property type="entry name" value="C2"/>
    <property type="match status" value="3"/>
</dbReference>
<evidence type="ECO:0000256" key="4">
    <source>
        <dbReference type="ARBA" id="ARBA00022989"/>
    </source>
</evidence>
<dbReference type="PANTHER" id="PTHR12546:SF33">
    <property type="entry name" value="SPERM VESICLE FUSION PROTEIN FER-1"/>
    <property type="match status" value="1"/>
</dbReference>
<accession>A0A6T8NP75</accession>
<dbReference type="PROSITE" id="PS50004">
    <property type="entry name" value="C2"/>
    <property type="match status" value="2"/>
</dbReference>
<evidence type="ECO:0000313" key="10">
    <source>
        <dbReference type="EMBL" id="CAD8752433.1"/>
    </source>
</evidence>
<feature type="compositionally biased region" description="Low complexity" evidence="6">
    <location>
        <begin position="1089"/>
        <end position="1101"/>
    </location>
</feature>
<dbReference type="PANTHER" id="PTHR12546">
    <property type="entry name" value="FER-1-LIKE"/>
    <property type="match status" value="1"/>
</dbReference>
<dbReference type="GO" id="GO:0016020">
    <property type="term" value="C:membrane"/>
    <property type="evidence" value="ECO:0007669"/>
    <property type="project" value="UniProtKB-SubCell"/>
</dbReference>
<feature type="compositionally biased region" description="Polar residues" evidence="6">
    <location>
        <begin position="1150"/>
        <end position="1167"/>
    </location>
</feature>
<evidence type="ECO:0000313" key="9">
    <source>
        <dbReference type="EMBL" id="CAD8752432.1"/>
    </source>
</evidence>
<name>A0A6T8NP75_HEMAN</name>
<evidence type="ECO:0000256" key="2">
    <source>
        <dbReference type="ARBA" id="ARBA00022692"/>
    </source>
</evidence>
<feature type="compositionally biased region" description="Acidic residues" evidence="6">
    <location>
        <begin position="1174"/>
        <end position="1190"/>
    </location>
</feature>
<feature type="region of interest" description="Disordered" evidence="6">
    <location>
        <begin position="962"/>
        <end position="991"/>
    </location>
</feature>
<dbReference type="InterPro" id="IPR035892">
    <property type="entry name" value="C2_domain_sf"/>
</dbReference>
<evidence type="ECO:0000256" key="6">
    <source>
        <dbReference type="SAM" id="MobiDB-lite"/>
    </source>
</evidence>
<dbReference type="EMBL" id="HBFK01031174">
    <property type="protein sequence ID" value="CAD8752433.1"/>
    <property type="molecule type" value="Transcribed_RNA"/>
</dbReference>
<keyword evidence="3" id="KW-0677">Repeat</keyword>
<reference evidence="9" key="1">
    <citation type="submission" date="2021-01" db="EMBL/GenBank/DDBJ databases">
        <authorList>
            <person name="Corre E."/>
            <person name="Pelletier E."/>
            <person name="Niang G."/>
            <person name="Scheremetjew M."/>
            <person name="Finn R."/>
            <person name="Kale V."/>
            <person name="Holt S."/>
            <person name="Cochrane G."/>
            <person name="Meng A."/>
            <person name="Brown T."/>
            <person name="Cohen L."/>
        </authorList>
    </citation>
    <scope>NUCLEOTIDE SEQUENCE</scope>
    <source>
        <strain evidence="9">CCMP441</strain>
    </source>
</reference>
<dbReference type="SUPFAM" id="SSF49562">
    <property type="entry name" value="C2 domain (Calcium/lipid-binding domain, CaLB)"/>
    <property type="match status" value="3"/>
</dbReference>
<protein>
    <recommendedName>
        <fullName evidence="8">C2 domain-containing protein</fullName>
    </recommendedName>
</protein>
<evidence type="ECO:0000256" key="1">
    <source>
        <dbReference type="ARBA" id="ARBA00004167"/>
    </source>
</evidence>
<dbReference type="InterPro" id="IPR037721">
    <property type="entry name" value="Ferlin"/>
</dbReference>
<evidence type="ECO:0000256" key="3">
    <source>
        <dbReference type="ARBA" id="ARBA00022737"/>
    </source>
</evidence>
<organism evidence="9">
    <name type="scientific">Hemiselmis andersenii</name>
    <name type="common">Cryptophyte alga</name>
    <dbReference type="NCBI Taxonomy" id="464988"/>
    <lineage>
        <taxon>Eukaryota</taxon>
        <taxon>Cryptophyceae</taxon>
        <taxon>Cryptomonadales</taxon>
        <taxon>Hemiselmidaceae</taxon>
        <taxon>Hemiselmis</taxon>
    </lineage>
</organism>
<dbReference type="EMBL" id="HBFK01031173">
    <property type="protein sequence ID" value="CAD8752432.1"/>
    <property type="molecule type" value="Transcribed_RNA"/>
</dbReference>
<feature type="domain" description="C2" evidence="8">
    <location>
        <begin position="644"/>
        <end position="770"/>
    </location>
</feature>
<evidence type="ECO:0000256" key="7">
    <source>
        <dbReference type="SAM" id="Phobius"/>
    </source>
</evidence>
<feature type="compositionally biased region" description="Basic and acidic residues" evidence="6">
    <location>
        <begin position="1067"/>
        <end position="1084"/>
    </location>
</feature>